<proteinExistence type="predicted"/>
<evidence type="ECO:0000313" key="3">
    <source>
        <dbReference type="Proteomes" id="UP000594834"/>
    </source>
</evidence>
<dbReference type="InterPro" id="IPR001343">
    <property type="entry name" value="Hemolysn_Ca-bd"/>
</dbReference>
<evidence type="ECO:0008006" key="4">
    <source>
        <dbReference type="Google" id="ProtNLM"/>
    </source>
</evidence>
<dbReference type="InterPro" id="IPR011049">
    <property type="entry name" value="Serralysin-like_metalloprot_C"/>
</dbReference>
<sequence length="133" mass="14716">MPTDWLPDIVKDWLDIPRSGEYHIYDPLTLDLNGGAGDDIIHLLSGNNHAYGGDGDDILYSGIGNDKLESGIGSNVYVLGKNFGKDEIINFNPNGQDKDVIKFTDGIYELLRATSLIKTLVRTIRNEPNAKRI</sequence>
<evidence type="ECO:0000313" key="2">
    <source>
        <dbReference type="EMBL" id="QPT45585.1"/>
    </source>
</evidence>
<evidence type="ECO:0000256" key="1">
    <source>
        <dbReference type="ARBA" id="ARBA00022837"/>
    </source>
</evidence>
<dbReference type="EMBL" id="CP065728">
    <property type="protein sequence ID" value="QPT45585.1"/>
    <property type="molecule type" value="Genomic_DNA"/>
</dbReference>
<dbReference type="Proteomes" id="UP000594834">
    <property type="component" value="Chromosome"/>
</dbReference>
<keyword evidence="3" id="KW-1185">Reference proteome</keyword>
<organism evidence="2 3">
    <name type="scientific">Moraxella nonliquefaciens</name>
    <dbReference type="NCBI Taxonomy" id="478"/>
    <lineage>
        <taxon>Bacteria</taxon>
        <taxon>Pseudomonadati</taxon>
        <taxon>Pseudomonadota</taxon>
        <taxon>Gammaproteobacteria</taxon>
        <taxon>Moraxellales</taxon>
        <taxon>Moraxellaceae</taxon>
        <taxon>Moraxella</taxon>
    </lineage>
</organism>
<dbReference type="SUPFAM" id="SSF51120">
    <property type="entry name" value="beta-Roll"/>
    <property type="match status" value="1"/>
</dbReference>
<gene>
    <name evidence="2" type="ORF">I6G26_05375</name>
</gene>
<dbReference type="Gene3D" id="2.150.10.10">
    <property type="entry name" value="Serralysin-like metalloprotease, C-terminal"/>
    <property type="match status" value="1"/>
</dbReference>
<accession>A0A7T3C107</accession>
<reference evidence="2 3" key="1">
    <citation type="submission" date="2020-12" db="EMBL/GenBank/DDBJ databases">
        <title>FDA dAtabase for Regulatory Grade micrObial Sequences (FDA-ARGOS): Supporting development and validation of Infectious Disease Dx tests.</title>
        <authorList>
            <person name="Sproer C."/>
            <person name="Gronow S."/>
            <person name="Severitt S."/>
            <person name="Schroder I."/>
            <person name="Tallon L."/>
            <person name="Sadzewicz L."/>
            <person name="Zhao X."/>
            <person name="Boylan J."/>
            <person name="Ott S."/>
            <person name="Bowen H."/>
            <person name="Vavikolanu K."/>
            <person name="Mehta A."/>
            <person name="Aluvathingal J."/>
            <person name="Nadendla S."/>
            <person name="Lowell S."/>
            <person name="Myers T."/>
            <person name="Yan Y."/>
            <person name="Sichtig H."/>
        </authorList>
    </citation>
    <scope>NUCLEOTIDE SEQUENCE [LARGE SCALE GENOMIC DNA]</scope>
    <source>
        <strain evidence="2 3">FDAARGOS_869</strain>
    </source>
</reference>
<name>A0A7T3C107_MORNO</name>
<dbReference type="PRINTS" id="PR00313">
    <property type="entry name" value="CABNDNGRPT"/>
</dbReference>
<protein>
    <recommendedName>
        <fullName evidence="4">Peptidase M10 serralysin C-terminal domain-containing protein</fullName>
    </recommendedName>
</protein>
<dbReference type="Pfam" id="PF00353">
    <property type="entry name" value="HemolysinCabind"/>
    <property type="match status" value="1"/>
</dbReference>
<keyword evidence="1" id="KW-0106">Calcium</keyword>